<keyword evidence="4" id="KW-0067">ATP-binding</keyword>
<dbReference type="InterPro" id="IPR024172">
    <property type="entry name" value="AadA/Aad9"/>
</dbReference>
<dbReference type="PIRSF" id="PIRSF000819">
    <property type="entry name" value="Streptomycin_3-adenylyltransf"/>
    <property type="match status" value="1"/>
</dbReference>
<comment type="catalytic activity">
    <reaction evidence="3 4">
        <text>spectinomycin + ATP = 9-O-adenylylspectinomycin + diphosphate</text>
        <dbReference type="Rhea" id="RHEA:63228"/>
        <dbReference type="ChEBI" id="CHEBI:30616"/>
        <dbReference type="ChEBI" id="CHEBI:33019"/>
        <dbReference type="ChEBI" id="CHEBI:146260"/>
        <dbReference type="ChEBI" id="CHEBI:146261"/>
    </reaction>
</comment>
<dbReference type="InterPro" id="IPR025184">
    <property type="entry name" value="AadA_C"/>
</dbReference>
<organism evidence="7 8">
    <name type="scientific">Paenibacillus motobuensis</name>
    <dbReference type="NCBI Taxonomy" id="295324"/>
    <lineage>
        <taxon>Bacteria</taxon>
        <taxon>Bacillati</taxon>
        <taxon>Bacillota</taxon>
        <taxon>Bacilli</taxon>
        <taxon>Bacillales</taxon>
        <taxon>Paenibacillaceae</taxon>
        <taxon>Paenibacillus</taxon>
    </lineage>
</organism>
<dbReference type="Pfam" id="PF13427">
    <property type="entry name" value="AadA_C"/>
    <property type="match status" value="1"/>
</dbReference>
<evidence type="ECO:0000313" key="8">
    <source>
        <dbReference type="Proteomes" id="UP001500340"/>
    </source>
</evidence>
<dbReference type="EMBL" id="BAAACX010000006">
    <property type="protein sequence ID" value="GAA0379932.1"/>
    <property type="molecule type" value="Genomic_DNA"/>
</dbReference>
<evidence type="ECO:0000256" key="3">
    <source>
        <dbReference type="ARBA" id="ARBA00047831"/>
    </source>
</evidence>
<gene>
    <name evidence="7" type="ORF">GCM10008933_08880</name>
</gene>
<dbReference type="InterPro" id="IPR002934">
    <property type="entry name" value="Polymerase_NTP_transf_dom"/>
</dbReference>
<evidence type="ECO:0000256" key="1">
    <source>
        <dbReference type="ARBA" id="ARBA00022679"/>
    </source>
</evidence>
<dbReference type="Pfam" id="PF01909">
    <property type="entry name" value="NTP_transf_2"/>
    <property type="match status" value="1"/>
</dbReference>
<keyword evidence="4" id="KW-0547">Nucleotide-binding</keyword>
<keyword evidence="1 4" id="KW-0808">Transferase</keyword>
<evidence type="ECO:0000256" key="2">
    <source>
        <dbReference type="ARBA" id="ARBA00023251"/>
    </source>
</evidence>
<dbReference type="SUPFAM" id="SSF81301">
    <property type="entry name" value="Nucleotidyltransferase"/>
    <property type="match status" value="1"/>
</dbReference>
<dbReference type="InterPro" id="IPR043519">
    <property type="entry name" value="NT_sf"/>
</dbReference>
<dbReference type="Gene3D" id="3.30.460.10">
    <property type="entry name" value="Beta Polymerase, domain 2"/>
    <property type="match status" value="1"/>
</dbReference>
<name>A0ABN0Y1G5_9BACL</name>
<dbReference type="Proteomes" id="UP001500340">
    <property type="component" value="Unassembled WGS sequence"/>
</dbReference>
<dbReference type="CDD" id="cd05403">
    <property type="entry name" value="NT_KNTase_like"/>
    <property type="match status" value="1"/>
</dbReference>
<feature type="domain" description="Adenylyltransferase AadA C-terminal" evidence="6">
    <location>
        <begin position="148"/>
        <end position="249"/>
    </location>
</feature>
<keyword evidence="8" id="KW-1185">Reference proteome</keyword>
<accession>A0ABN0Y1G5</accession>
<feature type="domain" description="Polymerase nucleotidyl transferase" evidence="5">
    <location>
        <begin position="15"/>
        <end position="67"/>
    </location>
</feature>
<proteinExistence type="predicted"/>
<keyword evidence="4" id="KW-0548">Nucleotidyltransferase</keyword>
<evidence type="ECO:0000313" key="7">
    <source>
        <dbReference type="EMBL" id="GAA0379932.1"/>
    </source>
</evidence>
<evidence type="ECO:0000259" key="6">
    <source>
        <dbReference type="Pfam" id="PF13427"/>
    </source>
</evidence>
<dbReference type="RefSeq" id="WP_343857989.1">
    <property type="nucleotide sequence ID" value="NZ_BAAACX010000006.1"/>
</dbReference>
<protein>
    <recommendedName>
        <fullName evidence="4">Spectinomycin 9-adenylyltransferase</fullName>
    </recommendedName>
</protein>
<evidence type="ECO:0000256" key="4">
    <source>
        <dbReference type="PIRNR" id="PIRNR000819"/>
    </source>
</evidence>
<keyword evidence="2 4" id="KW-0046">Antibiotic resistance</keyword>
<sequence length="262" mass="29758">MDMKQEELKQTVELFLKEAERNLVGVYLHGSMAMGCYNPNKSDLDLLVVLRRPESADCYRRIAKRLIEIEAALPQGAAGIELSVILETCLSNFTYPTPFELHYSAAHRDRYRSDEGYLCGGFEDPDLAAHIMITYYRGITLYGRPIEEVFKPIDSRYYVQSILGDVEDASEGILENPVYYTLNLCRVLLFLKEGRISSKQEGGEWGTQALPAQYKDLIWKCLAEYKGTGGLKFKSDPGQLTEFAGFMKREIMKAGEAQYLDQ</sequence>
<evidence type="ECO:0000259" key="5">
    <source>
        <dbReference type="Pfam" id="PF01909"/>
    </source>
</evidence>
<reference evidence="7 8" key="1">
    <citation type="journal article" date="2019" name="Int. J. Syst. Evol. Microbiol.">
        <title>The Global Catalogue of Microorganisms (GCM) 10K type strain sequencing project: providing services to taxonomists for standard genome sequencing and annotation.</title>
        <authorList>
            <consortium name="The Broad Institute Genomics Platform"/>
            <consortium name="The Broad Institute Genome Sequencing Center for Infectious Disease"/>
            <person name="Wu L."/>
            <person name="Ma J."/>
        </authorList>
    </citation>
    <scope>NUCLEOTIDE SEQUENCE [LARGE SCALE GENOMIC DNA]</scope>
    <source>
        <strain evidence="7 8">JCM 12774</strain>
    </source>
</reference>
<comment type="caution">
    <text evidence="7">The sequence shown here is derived from an EMBL/GenBank/DDBJ whole genome shotgun (WGS) entry which is preliminary data.</text>
</comment>